<dbReference type="PANTHER" id="PTHR23509:SF48">
    <property type="entry name" value="INTRACELLULAR PHOSPHOLIPASE A1"/>
    <property type="match status" value="1"/>
</dbReference>
<dbReference type="Pfam" id="PF23463">
    <property type="entry name" value="WWE_2"/>
    <property type="match status" value="1"/>
</dbReference>
<dbReference type="GO" id="GO:0004620">
    <property type="term" value="F:phospholipase activity"/>
    <property type="evidence" value="ECO:0007669"/>
    <property type="project" value="TreeGrafter"/>
</dbReference>
<protein>
    <recommendedName>
        <fullName evidence="3">DDHD domain-containing protein</fullName>
    </recommendedName>
</protein>
<dbReference type="AlphaFoldDB" id="T1JGN6"/>
<reference evidence="5" key="1">
    <citation type="submission" date="2011-05" db="EMBL/GenBank/DDBJ databases">
        <authorList>
            <person name="Richards S.R."/>
            <person name="Qu J."/>
            <person name="Jiang H."/>
            <person name="Jhangiani S.N."/>
            <person name="Agravi P."/>
            <person name="Goodspeed R."/>
            <person name="Gross S."/>
            <person name="Mandapat C."/>
            <person name="Jackson L."/>
            <person name="Mathew T."/>
            <person name="Pu L."/>
            <person name="Thornton R."/>
            <person name="Saada N."/>
            <person name="Wilczek-Boney K.B."/>
            <person name="Lee S."/>
            <person name="Kovar C."/>
            <person name="Wu Y."/>
            <person name="Scherer S.E."/>
            <person name="Worley K.C."/>
            <person name="Muzny D.M."/>
            <person name="Gibbs R."/>
        </authorList>
    </citation>
    <scope>NUCLEOTIDE SEQUENCE</scope>
    <source>
        <strain evidence="5">Brora</strain>
    </source>
</reference>
<accession>T1JGN6</accession>
<dbReference type="EMBL" id="JH432211">
    <property type="status" value="NOT_ANNOTATED_CDS"/>
    <property type="molecule type" value="Genomic_DNA"/>
</dbReference>
<dbReference type="InterPro" id="IPR058055">
    <property type="entry name" value="PA-PLA1"/>
</dbReference>
<sequence>MTNELGLDYNLDLEHDHVHDPLIGCAAENCSFRLDGEGLEGGIADSDDEANAANSIMLHGAGFTAAAVHETLMNRRSDSDSSISSFTNLTSACSDKIEELKAEEVRWFYKHYNDKKWVPFVGYDSLHLEERYRNLKQEIKDFLTLEKIYVRGGLYETDVESRVCTSIYWAGEEFKIMRATWFHDGSWQPLDECSAEQIEIAHLKKFLGSKCSDYTQSTPSKGAKPVILNVQLTTFHVDWNGPREVYLFSEATPSKLVRSFSQRIGLQKSGYRLHRGYSEEATPTDKPADITHLIFVIHGIGQKGETSKIIRNCSKLRDAVTFLKKKYFHALKESEERSEFFPVEWRSNLKLDGDTVESVTPHKIRGLRELLNRTAMDIMYYTSPMYRTEIVNCLSNELNRLYGMFCQRNPSFESGGGKVSVVAHSLGCVIMYDILTGFNPVQLYLKDLVAESSRDLNSEEGKTTQQLMDLEASLLERASKPKESMTAFTVENFFCLGSPLAVFLALRGFRPETEPLESIVPRHLVKKMFNIYHPSDPVAYRLEPLIKREYGANMPLQIHYYATIDKTPYETMPVEPLIPSRDEKTSLSKESVEEPKSPDKTCKSGRWSMIWPGWRKTNNSAEQDLLSMVIKETKVVEKGDIAPDFAGNLENNIENHDGITDHSPTATEMDTRLDFVLREGNMDSFGYLAAFTAHTCYWSNYDVAYFILNYLHPGMD</sequence>
<dbReference type="InterPro" id="IPR004177">
    <property type="entry name" value="DDHD_dom"/>
</dbReference>
<comment type="similarity">
    <text evidence="1">Belongs to the PA-PLA1 family.</text>
</comment>
<evidence type="ECO:0000259" key="3">
    <source>
        <dbReference type="PROSITE" id="PS51043"/>
    </source>
</evidence>
<dbReference type="GO" id="GO:0046872">
    <property type="term" value="F:metal ion binding"/>
    <property type="evidence" value="ECO:0007669"/>
    <property type="project" value="InterPro"/>
</dbReference>
<dbReference type="HOGENOM" id="CLU_006932_2_0_1"/>
<dbReference type="InterPro" id="IPR057826">
    <property type="entry name" value="WWE_C20G8.02"/>
</dbReference>
<dbReference type="STRING" id="126957.T1JGN6"/>
<evidence type="ECO:0000313" key="5">
    <source>
        <dbReference type="Proteomes" id="UP000014500"/>
    </source>
</evidence>
<organism evidence="4 5">
    <name type="scientific">Strigamia maritima</name>
    <name type="common">European centipede</name>
    <name type="synonym">Geophilus maritimus</name>
    <dbReference type="NCBI Taxonomy" id="126957"/>
    <lineage>
        <taxon>Eukaryota</taxon>
        <taxon>Metazoa</taxon>
        <taxon>Ecdysozoa</taxon>
        <taxon>Arthropoda</taxon>
        <taxon>Myriapoda</taxon>
        <taxon>Chilopoda</taxon>
        <taxon>Pleurostigmophora</taxon>
        <taxon>Geophilomorpha</taxon>
        <taxon>Linotaeniidae</taxon>
        <taxon>Strigamia</taxon>
    </lineage>
</organism>
<keyword evidence="5" id="KW-1185">Reference proteome</keyword>
<proteinExistence type="inferred from homology"/>
<feature type="compositionally biased region" description="Basic and acidic residues" evidence="2">
    <location>
        <begin position="580"/>
        <end position="601"/>
    </location>
</feature>
<dbReference type="PANTHER" id="PTHR23509">
    <property type="entry name" value="PA-PL1 PHOSPHOLIPASE FAMILY"/>
    <property type="match status" value="1"/>
</dbReference>
<dbReference type="OMA" id="DNKKSWW"/>
<dbReference type="EnsemblMetazoa" id="SMAR013009-RA">
    <property type="protein sequence ID" value="SMAR013009-PA"/>
    <property type="gene ID" value="SMAR013009"/>
</dbReference>
<dbReference type="PROSITE" id="PS51043">
    <property type="entry name" value="DDHD"/>
    <property type="match status" value="1"/>
</dbReference>
<reference evidence="4" key="2">
    <citation type="submission" date="2015-02" db="UniProtKB">
        <authorList>
            <consortium name="EnsemblMetazoa"/>
        </authorList>
    </citation>
    <scope>IDENTIFICATION</scope>
</reference>
<feature type="region of interest" description="Disordered" evidence="2">
    <location>
        <begin position="576"/>
        <end position="601"/>
    </location>
</feature>
<evidence type="ECO:0000256" key="1">
    <source>
        <dbReference type="ARBA" id="ARBA00038464"/>
    </source>
</evidence>
<dbReference type="Proteomes" id="UP000014500">
    <property type="component" value="Unassembled WGS sequence"/>
</dbReference>
<dbReference type="GO" id="GO:0005737">
    <property type="term" value="C:cytoplasm"/>
    <property type="evidence" value="ECO:0007669"/>
    <property type="project" value="TreeGrafter"/>
</dbReference>
<feature type="domain" description="DDHD" evidence="3">
    <location>
        <begin position="486"/>
        <end position="713"/>
    </location>
</feature>
<dbReference type="eggNOG" id="KOG2308">
    <property type="taxonomic scope" value="Eukaryota"/>
</dbReference>
<name>T1JGN6_STRMM</name>
<evidence type="ECO:0000313" key="4">
    <source>
        <dbReference type="EnsemblMetazoa" id="SMAR013009-PA"/>
    </source>
</evidence>
<dbReference type="SMART" id="SM01127">
    <property type="entry name" value="DDHD"/>
    <property type="match status" value="1"/>
</dbReference>
<dbReference type="Pfam" id="PF02862">
    <property type="entry name" value="DDHD"/>
    <property type="match status" value="1"/>
</dbReference>
<evidence type="ECO:0000256" key="2">
    <source>
        <dbReference type="SAM" id="MobiDB-lite"/>
    </source>
</evidence>
<dbReference type="PhylomeDB" id="T1JGN6"/>